<proteinExistence type="predicted"/>
<dbReference type="AlphaFoldDB" id="A0A2J6PD85"/>
<feature type="region of interest" description="Disordered" evidence="1">
    <location>
        <begin position="57"/>
        <end position="79"/>
    </location>
</feature>
<gene>
    <name evidence="2" type="ORF">NA56DRAFT_58354</name>
</gene>
<evidence type="ECO:0000313" key="3">
    <source>
        <dbReference type="Proteomes" id="UP000235672"/>
    </source>
</evidence>
<evidence type="ECO:0000313" key="2">
    <source>
        <dbReference type="EMBL" id="PMD12002.1"/>
    </source>
</evidence>
<protein>
    <submittedName>
        <fullName evidence="2">Uncharacterized protein</fullName>
    </submittedName>
</protein>
<name>A0A2J6PD85_9HELO</name>
<dbReference type="OrthoDB" id="3511549at2759"/>
<dbReference type="EMBL" id="KZ613576">
    <property type="protein sequence ID" value="PMD12002.1"/>
    <property type="molecule type" value="Genomic_DNA"/>
</dbReference>
<dbReference type="Proteomes" id="UP000235672">
    <property type="component" value="Unassembled WGS sequence"/>
</dbReference>
<reference evidence="2 3" key="1">
    <citation type="submission" date="2016-05" db="EMBL/GenBank/DDBJ databases">
        <title>A degradative enzymes factory behind the ericoid mycorrhizal symbiosis.</title>
        <authorList>
            <consortium name="DOE Joint Genome Institute"/>
            <person name="Martino E."/>
            <person name="Morin E."/>
            <person name="Grelet G."/>
            <person name="Kuo A."/>
            <person name="Kohler A."/>
            <person name="Daghino S."/>
            <person name="Barry K."/>
            <person name="Choi C."/>
            <person name="Cichocki N."/>
            <person name="Clum A."/>
            <person name="Copeland A."/>
            <person name="Hainaut M."/>
            <person name="Haridas S."/>
            <person name="Labutti K."/>
            <person name="Lindquist E."/>
            <person name="Lipzen A."/>
            <person name="Khouja H.-R."/>
            <person name="Murat C."/>
            <person name="Ohm R."/>
            <person name="Olson A."/>
            <person name="Spatafora J."/>
            <person name="Veneault-Fourrey C."/>
            <person name="Henrissat B."/>
            <person name="Grigoriev I."/>
            <person name="Martin F."/>
            <person name="Perotto S."/>
        </authorList>
    </citation>
    <scope>NUCLEOTIDE SEQUENCE [LARGE SCALE GENOMIC DNA]</scope>
    <source>
        <strain evidence="2 3">UAMH 7357</strain>
    </source>
</reference>
<sequence length="79" mass="8328">MSSLLPLLKDLVPIMKGGSPVHVTKCTDLDSGTGQTDGMIRKGAIINQSDKICASAKPRSKLTSTPHLPRAQALSADWA</sequence>
<evidence type="ECO:0000256" key="1">
    <source>
        <dbReference type="SAM" id="MobiDB-lite"/>
    </source>
</evidence>
<accession>A0A2J6PD85</accession>
<keyword evidence="3" id="KW-1185">Reference proteome</keyword>
<organism evidence="2 3">
    <name type="scientific">Hyaloscypha hepaticicola</name>
    <dbReference type="NCBI Taxonomy" id="2082293"/>
    <lineage>
        <taxon>Eukaryota</taxon>
        <taxon>Fungi</taxon>
        <taxon>Dikarya</taxon>
        <taxon>Ascomycota</taxon>
        <taxon>Pezizomycotina</taxon>
        <taxon>Leotiomycetes</taxon>
        <taxon>Helotiales</taxon>
        <taxon>Hyaloscyphaceae</taxon>
        <taxon>Hyaloscypha</taxon>
    </lineage>
</organism>